<dbReference type="InterPro" id="IPR036873">
    <property type="entry name" value="Rhodanese-like_dom_sf"/>
</dbReference>
<evidence type="ECO:0000313" key="13">
    <source>
        <dbReference type="EMBL" id="ANZ74361.1"/>
    </source>
</evidence>
<dbReference type="GO" id="GO:0110032">
    <property type="term" value="P:positive regulation of G2/MI transition of meiotic cell cycle"/>
    <property type="evidence" value="ECO:0007669"/>
    <property type="project" value="TreeGrafter"/>
</dbReference>
<reference evidence="13 14" key="1">
    <citation type="submission" date="2016-02" db="EMBL/GenBank/DDBJ databases">
        <title>Comparative genomic and transcriptomic foundation for Pichia pastoris.</title>
        <authorList>
            <person name="Love K.R."/>
            <person name="Shah K.A."/>
            <person name="Whittaker C.A."/>
            <person name="Wu J."/>
            <person name="Bartlett M.C."/>
            <person name="Ma D."/>
            <person name="Leeson R.L."/>
            <person name="Priest M."/>
            <person name="Young S.K."/>
            <person name="Love J.C."/>
        </authorList>
    </citation>
    <scope>NUCLEOTIDE SEQUENCE [LARGE SCALE GENOMIC DNA]</scope>
    <source>
        <strain evidence="13 14">ATCC 28485</strain>
    </source>
</reference>
<comment type="catalytic activity">
    <reaction evidence="8 10">
        <text>O-phospho-L-tyrosyl-[protein] + H2O = L-tyrosyl-[protein] + phosphate</text>
        <dbReference type="Rhea" id="RHEA:10684"/>
        <dbReference type="Rhea" id="RHEA-COMP:10136"/>
        <dbReference type="Rhea" id="RHEA-COMP:20101"/>
        <dbReference type="ChEBI" id="CHEBI:15377"/>
        <dbReference type="ChEBI" id="CHEBI:43474"/>
        <dbReference type="ChEBI" id="CHEBI:46858"/>
        <dbReference type="ChEBI" id="CHEBI:61978"/>
        <dbReference type="EC" id="3.1.3.48"/>
    </reaction>
</comment>
<dbReference type="FunFam" id="3.40.250.10:FF:000021">
    <property type="entry name" value="M-phase inducer phosphatase cdc-25.2"/>
    <property type="match status" value="1"/>
</dbReference>
<dbReference type="AlphaFoldDB" id="A0A1B2J8P5"/>
<dbReference type="Gene3D" id="3.40.250.10">
    <property type="entry name" value="Rhodanese-like domain"/>
    <property type="match status" value="1"/>
</dbReference>
<dbReference type="PROSITE" id="PS50206">
    <property type="entry name" value="RHODANESE_3"/>
    <property type="match status" value="1"/>
</dbReference>
<evidence type="ECO:0000256" key="9">
    <source>
        <dbReference type="ARBA" id="ARBA00067190"/>
    </source>
</evidence>
<keyword evidence="3 10" id="KW-0132">Cell division</keyword>
<keyword evidence="7 10" id="KW-0131">Cell cycle</keyword>
<evidence type="ECO:0000259" key="12">
    <source>
        <dbReference type="PROSITE" id="PS50206"/>
    </source>
</evidence>
<evidence type="ECO:0000256" key="5">
    <source>
        <dbReference type="ARBA" id="ARBA00022801"/>
    </source>
</evidence>
<protein>
    <recommendedName>
        <fullName evidence="9 10">M-phase inducer phosphatase</fullName>
        <ecNumber evidence="2 10">3.1.3.48</ecNumber>
    </recommendedName>
</protein>
<dbReference type="SMART" id="SM00450">
    <property type="entry name" value="RHOD"/>
    <property type="match status" value="1"/>
</dbReference>
<evidence type="ECO:0000256" key="4">
    <source>
        <dbReference type="ARBA" id="ARBA00022776"/>
    </source>
</evidence>
<keyword evidence="6 10" id="KW-0904">Protein phosphatase</keyword>
<dbReference type="PANTHER" id="PTHR10828">
    <property type="entry name" value="M-PHASE INDUCER PHOSPHATASE DUAL SPECIFICITY PHOSPHATASE CDC25"/>
    <property type="match status" value="1"/>
</dbReference>
<dbReference type="SUPFAM" id="SSF52821">
    <property type="entry name" value="Rhodanese/Cell cycle control phosphatase"/>
    <property type="match status" value="1"/>
</dbReference>
<evidence type="ECO:0000256" key="1">
    <source>
        <dbReference type="ARBA" id="ARBA00011065"/>
    </source>
</evidence>
<comment type="function">
    <text evidence="10">Tyrosine protein phosphatase which functions as a dosage-dependent inducer of mitotic progression.</text>
</comment>
<dbReference type="Proteomes" id="UP000094565">
    <property type="component" value="Chromosome 1"/>
</dbReference>
<dbReference type="GO" id="GO:0004725">
    <property type="term" value="F:protein tyrosine phosphatase activity"/>
    <property type="evidence" value="ECO:0007669"/>
    <property type="project" value="UniProtKB-UniRule"/>
</dbReference>
<dbReference type="Pfam" id="PF00581">
    <property type="entry name" value="Rhodanese"/>
    <property type="match status" value="1"/>
</dbReference>
<evidence type="ECO:0000256" key="7">
    <source>
        <dbReference type="ARBA" id="ARBA00023306"/>
    </source>
</evidence>
<dbReference type="InterPro" id="IPR001763">
    <property type="entry name" value="Rhodanese-like_dom"/>
</dbReference>
<feature type="compositionally biased region" description="Acidic residues" evidence="11">
    <location>
        <begin position="130"/>
        <end position="143"/>
    </location>
</feature>
<sequence length="433" mass="48953">MGKKDKKVLPLAPRANEAGAEDDFLPPFLRFRNHSSSMSSIGSLSVFSDYDNELCELSRTSSLSVSHAPFQAEKPPIFSSRSSLNFKSARKDFPLGTTTGGLNRCPFDSDSEGSPIKGPPKVLGASCLQEGEDDEEDNDEDENSPTRAPSRMSRLSKVSPAGSPTGSPTGSPRRKNRLSLVRNKVLRTQSMINSPSDLYHKSCKSYDNSLMAKCGLRTETGSQDVLPRIKIDEFVRILDGQYRETFEEIVIVDCRFEYEYNGGHVNRAINIISKKQLEDYFFTSPSPKKILMIFHCEFSSYRGPIMANHLRQCDRLINQDNYPFLNYPDIVVLDGGYKSFFQKHADRCFPKSYITMKDTNFSLTCEKELHRIRSEDKGTLQRCKSTNMITKKRLKRTVTSLSGFTPHENTHPEFDFEFKFPLPKHGMPPSSLS</sequence>
<evidence type="ECO:0000256" key="3">
    <source>
        <dbReference type="ARBA" id="ARBA00022618"/>
    </source>
</evidence>
<organism evidence="13 14">
    <name type="scientific">Komagataella pastoris</name>
    <name type="common">Yeast</name>
    <name type="synonym">Pichia pastoris</name>
    <dbReference type="NCBI Taxonomy" id="4922"/>
    <lineage>
        <taxon>Eukaryota</taxon>
        <taxon>Fungi</taxon>
        <taxon>Dikarya</taxon>
        <taxon>Ascomycota</taxon>
        <taxon>Saccharomycotina</taxon>
        <taxon>Pichiomycetes</taxon>
        <taxon>Pichiales</taxon>
        <taxon>Pichiaceae</taxon>
        <taxon>Komagataella</taxon>
    </lineage>
</organism>
<dbReference type="EMBL" id="CP014584">
    <property type="protein sequence ID" value="ANZ74361.1"/>
    <property type="molecule type" value="Genomic_DNA"/>
</dbReference>
<dbReference type="GO" id="GO:0005737">
    <property type="term" value="C:cytoplasm"/>
    <property type="evidence" value="ECO:0007669"/>
    <property type="project" value="TreeGrafter"/>
</dbReference>
<dbReference type="PANTHER" id="PTHR10828:SF17">
    <property type="entry name" value="PROTEIN-TYROSINE-PHOSPHATASE"/>
    <property type="match status" value="1"/>
</dbReference>
<evidence type="ECO:0000256" key="10">
    <source>
        <dbReference type="RuleBase" id="RU368028"/>
    </source>
</evidence>
<dbReference type="GO" id="GO:0000086">
    <property type="term" value="P:G2/M transition of mitotic cell cycle"/>
    <property type="evidence" value="ECO:0007669"/>
    <property type="project" value="TreeGrafter"/>
</dbReference>
<dbReference type="EC" id="3.1.3.48" evidence="2 10"/>
<dbReference type="GO" id="GO:0005634">
    <property type="term" value="C:nucleus"/>
    <property type="evidence" value="ECO:0007669"/>
    <property type="project" value="TreeGrafter"/>
</dbReference>
<feature type="region of interest" description="Disordered" evidence="11">
    <location>
        <begin position="95"/>
        <end position="178"/>
    </location>
</feature>
<dbReference type="CDD" id="cd01530">
    <property type="entry name" value="Cdc25"/>
    <property type="match status" value="1"/>
</dbReference>
<evidence type="ECO:0000313" key="14">
    <source>
        <dbReference type="Proteomes" id="UP000094565"/>
    </source>
</evidence>
<dbReference type="GO" id="GO:0010971">
    <property type="term" value="P:positive regulation of G2/M transition of mitotic cell cycle"/>
    <property type="evidence" value="ECO:0007669"/>
    <property type="project" value="TreeGrafter"/>
</dbReference>
<comment type="similarity">
    <text evidence="1 10">Belongs to the MPI phosphatase family.</text>
</comment>
<dbReference type="InterPro" id="IPR000751">
    <property type="entry name" value="MPI_Phosphatase"/>
</dbReference>
<keyword evidence="14" id="KW-1185">Reference proteome</keyword>
<keyword evidence="5 10" id="KW-0378">Hydrolase</keyword>
<dbReference type="PRINTS" id="PR00716">
    <property type="entry name" value="MPIPHPHTASE"/>
</dbReference>
<gene>
    <name evidence="13" type="primary">MIH1</name>
    <name evidence="13" type="ORF">ATY40_BA7501267</name>
</gene>
<evidence type="ECO:0000256" key="11">
    <source>
        <dbReference type="SAM" id="MobiDB-lite"/>
    </source>
</evidence>
<proteinExistence type="inferred from homology"/>
<evidence type="ECO:0000256" key="6">
    <source>
        <dbReference type="ARBA" id="ARBA00022912"/>
    </source>
</evidence>
<feature type="domain" description="Rhodanese" evidence="12">
    <location>
        <begin position="245"/>
        <end position="349"/>
    </location>
</feature>
<dbReference type="OrthoDB" id="26523at2759"/>
<accession>A0A1B2J8P5</accession>
<name>A0A1B2J8P5_PICPA</name>
<evidence type="ECO:0000256" key="8">
    <source>
        <dbReference type="ARBA" id="ARBA00051722"/>
    </source>
</evidence>
<keyword evidence="4 10" id="KW-0498">Mitosis</keyword>
<dbReference type="GO" id="GO:0051301">
    <property type="term" value="P:cell division"/>
    <property type="evidence" value="ECO:0007669"/>
    <property type="project" value="UniProtKB-UniRule"/>
</dbReference>
<evidence type="ECO:0000256" key="2">
    <source>
        <dbReference type="ARBA" id="ARBA00013064"/>
    </source>
</evidence>